<protein>
    <submittedName>
        <fullName evidence="9">Phospho-N-acetylmuramoyl-pentapeptide-transferase</fullName>
        <ecNumber evidence="9">2.7.8.13</ecNumber>
    </submittedName>
</protein>
<keyword evidence="5 8" id="KW-1133">Transmembrane helix</keyword>
<dbReference type="PANTHER" id="PTHR22926:SF3">
    <property type="entry name" value="UNDECAPRENYL-PHOSPHATE ALPHA-N-ACETYLGLUCOSAMINYL 1-PHOSPHATE TRANSFERASE"/>
    <property type="match status" value="1"/>
</dbReference>
<dbReference type="PANTHER" id="PTHR22926">
    <property type="entry name" value="PHOSPHO-N-ACETYLMURAMOYL-PENTAPEPTIDE-TRANSFERASE"/>
    <property type="match status" value="1"/>
</dbReference>
<dbReference type="GO" id="GO:0046872">
    <property type="term" value="F:metal ion binding"/>
    <property type="evidence" value="ECO:0007669"/>
    <property type="project" value="UniProtKB-KW"/>
</dbReference>
<organism evidence="9 10">
    <name type="scientific">Prevotella dentalis (strain ATCC 49559 / DSM 3688 / JCM 13448 / NCTC 12043 / ES 2772)</name>
    <name type="common">Mitsuokella dentalis</name>
    <dbReference type="NCBI Taxonomy" id="908937"/>
    <lineage>
        <taxon>Bacteria</taxon>
        <taxon>Pseudomonadati</taxon>
        <taxon>Bacteroidota</taxon>
        <taxon>Bacteroidia</taxon>
        <taxon>Bacteroidales</taxon>
        <taxon>Prevotellaceae</taxon>
        <taxon>Prevotella</taxon>
    </lineage>
</organism>
<keyword evidence="6 8" id="KW-0472">Membrane</keyword>
<dbReference type="STRING" id="908937.Prede_0350"/>
<evidence type="ECO:0000256" key="4">
    <source>
        <dbReference type="ARBA" id="ARBA00022692"/>
    </source>
</evidence>
<evidence type="ECO:0000256" key="5">
    <source>
        <dbReference type="ARBA" id="ARBA00022989"/>
    </source>
</evidence>
<dbReference type="EC" id="2.7.8.13" evidence="9"/>
<feature type="transmembrane region" description="Helical" evidence="8">
    <location>
        <begin position="208"/>
        <end position="228"/>
    </location>
</feature>
<dbReference type="eggNOG" id="COG0472">
    <property type="taxonomic scope" value="Bacteria"/>
</dbReference>
<dbReference type="CDD" id="cd06853">
    <property type="entry name" value="GT_WecA_like"/>
    <property type="match status" value="1"/>
</dbReference>
<feature type="transmembrane region" description="Helical" evidence="8">
    <location>
        <begin position="62"/>
        <end position="88"/>
    </location>
</feature>
<dbReference type="AlphaFoldDB" id="F9D0P7"/>
<evidence type="ECO:0000256" key="7">
    <source>
        <dbReference type="PIRSR" id="PIRSR600715-1"/>
    </source>
</evidence>
<dbReference type="InterPro" id="IPR018480">
    <property type="entry name" value="PNAcMuramoyl-5peptid_Trfase_CS"/>
</dbReference>
<keyword evidence="7" id="KW-0460">Magnesium</keyword>
<feature type="transmembrane region" description="Helical" evidence="8">
    <location>
        <begin position="346"/>
        <end position="372"/>
    </location>
</feature>
<dbReference type="GO" id="GO:0016780">
    <property type="term" value="F:phosphotransferase activity, for other substituted phosphate groups"/>
    <property type="evidence" value="ECO:0007669"/>
    <property type="project" value="InterPro"/>
</dbReference>
<dbReference type="EMBL" id="AFPW01000006">
    <property type="protein sequence ID" value="EGQ16576.1"/>
    <property type="molecule type" value="Genomic_DNA"/>
</dbReference>
<keyword evidence="4 8" id="KW-0812">Transmembrane</keyword>
<dbReference type="InterPro" id="IPR000715">
    <property type="entry name" value="Glycosyl_transferase_4"/>
</dbReference>
<comment type="caution">
    <text evidence="9">The sequence shown here is derived from an EMBL/GenBank/DDBJ whole genome shotgun (WGS) entry which is preliminary data.</text>
</comment>
<evidence type="ECO:0000313" key="10">
    <source>
        <dbReference type="Proteomes" id="UP000007820"/>
    </source>
</evidence>
<feature type="transmembrane region" description="Helical" evidence="8">
    <location>
        <begin position="129"/>
        <end position="146"/>
    </location>
</feature>
<sequence>MFKKHVLSIKAHSDMTLYILLILGALGISMGCGFVAIPVILDYCKEKKLYDIPNSRKMHKTLIPRLGGVSFLPSMLIAFILALLVMAYDRQSKLLSINLWSLYFMVGLLVIYFVGLIDDLIGLGANLKFAAQLIAATVLPLSNLYINNLYGLFGLHEIPFWAGAPLTVLAIVFICNAMNLIDGIDGLCAGLTEIALAGFMYAFYEERIYVYCILIAGLMGALVPYLYYNLWGKESRNRKIFMGDSGSLTLGFILGFLFVKYSMNNPTVMYYAPERMPFAMTLLLTPTFDVVRVVLHRLRTHRPIFDADKNHIHHKFMRLGLSMNQTLVIILSLALSFIVINRLAYTAAGFTFVFILDVLLYTALHLALNYLTARAIKEGRTR</sequence>
<dbReference type="GO" id="GO:0071555">
    <property type="term" value="P:cell wall organization"/>
    <property type="evidence" value="ECO:0007669"/>
    <property type="project" value="TreeGrafter"/>
</dbReference>
<dbReference type="GO" id="GO:0044038">
    <property type="term" value="P:cell wall macromolecule biosynthetic process"/>
    <property type="evidence" value="ECO:0007669"/>
    <property type="project" value="TreeGrafter"/>
</dbReference>
<name>F9D0P7_PREDD</name>
<evidence type="ECO:0000313" key="9">
    <source>
        <dbReference type="EMBL" id="EGQ16576.1"/>
    </source>
</evidence>
<comment type="cofactor">
    <cofactor evidence="7">
        <name>Mg(2+)</name>
        <dbReference type="ChEBI" id="CHEBI:18420"/>
    </cofactor>
</comment>
<feature type="transmembrane region" description="Helical" evidence="8">
    <location>
        <begin position="240"/>
        <end position="258"/>
    </location>
</feature>
<comment type="subcellular location">
    <subcellularLocation>
        <location evidence="1">Cell membrane</location>
        <topology evidence="1">Multi-pass membrane protein</topology>
    </subcellularLocation>
</comment>
<evidence type="ECO:0000256" key="3">
    <source>
        <dbReference type="ARBA" id="ARBA00022679"/>
    </source>
</evidence>
<feature type="transmembrane region" description="Helical" evidence="8">
    <location>
        <begin position="100"/>
        <end position="117"/>
    </location>
</feature>
<keyword evidence="7" id="KW-0479">Metal-binding</keyword>
<feature type="binding site" evidence="7">
    <location>
        <position position="179"/>
    </location>
    <ligand>
        <name>Mg(2+)</name>
        <dbReference type="ChEBI" id="CHEBI:18420"/>
    </ligand>
</feature>
<dbReference type="PROSITE" id="PS51257">
    <property type="entry name" value="PROKAR_LIPOPROTEIN"/>
    <property type="match status" value="1"/>
</dbReference>
<evidence type="ECO:0000256" key="8">
    <source>
        <dbReference type="SAM" id="Phobius"/>
    </source>
</evidence>
<evidence type="ECO:0000256" key="6">
    <source>
        <dbReference type="ARBA" id="ARBA00023136"/>
    </source>
</evidence>
<keyword evidence="2" id="KW-1003">Cell membrane</keyword>
<feature type="transmembrane region" description="Helical" evidence="8">
    <location>
        <begin position="316"/>
        <end position="340"/>
    </location>
</feature>
<feature type="transmembrane region" description="Helical" evidence="8">
    <location>
        <begin position="158"/>
        <end position="177"/>
    </location>
</feature>
<gene>
    <name evidence="9" type="primary">mraY</name>
    <name evidence="9" type="ORF">HMPREF9136_0425</name>
</gene>
<dbReference type="Proteomes" id="UP000007820">
    <property type="component" value="Unassembled WGS sequence"/>
</dbReference>
<evidence type="ECO:0000256" key="1">
    <source>
        <dbReference type="ARBA" id="ARBA00004651"/>
    </source>
</evidence>
<keyword evidence="3 9" id="KW-0808">Transferase</keyword>
<dbReference type="GO" id="GO:0009103">
    <property type="term" value="P:lipopolysaccharide biosynthetic process"/>
    <property type="evidence" value="ECO:0007669"/>
    <property type="project" value="TreeGrafter"/>
</dbReference>
<accession>F9D0P7</accession>
<evidence type="ECO:0000256" key="2">
    <source>
        <dbReference type="ARBA" id="ARBA00022475"/>
    </source>
</evidence>
<dbReference type="PROSITE" id="PS01348">
    <property type="entry name" value="MRAY_2"/>
    <property type="match status" value="1"/>
</dbReference>
<dbReference type="Pfam" id="PF00953">
    <property type="entry name" value="Glycos_transf_4"/>
    <property type="match status" value="1"/>
</dbReference>
<feature type="binding site" evidence="7">
    <location>
        <position position="244"/>
    </location>
    <ligand>
        <name>Mg(2+)</name>
        <dbReference type="ChEBI" id="CHEBI:18420"/>
    </ligand>
</feature>
<reference evidence="9 10" key="1">
    <citation type="submission" date="2011-04" db="EMBL/GenBank/DDBJ databases">
        <authorList>
            <person name="Muzny D."/>
            <person name="Qin X."/>
            <person name="Deng J."/>
            <person name="Jiang H."/>
            <person name="Liu Y."/>
            <person name="Qu J."/>
            <person name="Song X.-Z."/>
            <person name="Zhang L."/>
            <person name="Thornton R."/>
            <person name="Coyle M."/>
            <person name="Francisco L."/>
            <person name="Jackson L."/>
            <person name="Javaid M."/>
            <person name="Korchina V."/>
            <person name="Kovar C."/>
            <person name="Mata R."/>
            <person name="Mathew T."/>
            <person name="Ngo R."/>
            <person name="Nguyen L."/>
            <person name="Nguyen N."/>
            <person name="Okwuonu G."/>
            <person name="Ongeri F."/>
            <person name="Pham C."/>
            <person name="Simmons D."/>
            <person name="Wilczek-Boney K."/>
            <person name="Hale W."/>
            <person name="Jakkamsetti A."/>
            <person name="Pham P."/>
            <person name="Ruth R."/>
            <person name="San Lucas F."/>
            <person name="Warren J."/>
            <person name="Zhang J."/>
            <person name="Zhao Z."/>
            <person name="Zhou C."/>
            <person name="Zhu D."/>
            <person name="Lee S."/>
            <person name="Bess C."/>
            <person name="Blankenburg K."/>
            <person name="Forbes L."/>
            <person name="Fu Q."/>
            <person name="Gubbala S."/>
            <person name="Hirani K."/>
            <person name="Jayaseelan J.C."/>
            <person name="Lara F."/>
            <person name="Munidasa M."/>
            <person name="Palculict T."/>
            <person name="Patil S."/>
            <person name="Pu L.-L."/>
            <person name="Saada N."/>
            <person name="Tang L."/>
            <person name="Weissenberger G."/>
            <person name="Zhu Y."/>
            <person name="Hemphill L."/>
            <person name="Shang Y."/>
            <person name="Youmans B."/>
            <person name="Ayvaz T."/>
            <person name="Ross M."/>
            <person name="Santibanez J."/>
            <person name="Aqrawi P."/>
            <person name="Gross S."/>
            <person name="Joshi V."/>
            <person name="Fowler G."/>
            <person name="Nazareth L."/>
            <person name="Reid J."/>
            <person name="Worley K."/>
            <person name="Petrosino J."/>
            <person name="Highlander S."/>
            <person name="Gibbs R."/>
        </authorList>
    </citation>
    <scope>NUCLEOTIDE SEQUENCE [LARGE SCALE GENOMIC DNA]</scope>
    <source>
        <strain evidence="9 10">DSM 3688</strain>
    </source>
</reference>
<proteinExistence type="predicted"/>
<dbReference type="GO" id="GO:0005886">
    <property type="term" value="C:plasma membrane"/>
    <property type="evidence" value="ECO:0007669"/>
    <property type="project" value="UniProtKB-SubCell"/>
</dbReference>
<feature type="transmembrane region" description="Helical" evidence="8">
    <location>
        <begin position="15"/>
        <end position="41"/>
    </location>
</feature>
<feature type="transmembrane region" description="Helical" evidence="8">
    <location>
        <begin position="278"/>
        <end position="295"/>
    </location>
</feature>